<keyword evidence="9" id="KW-0170">Cobalt</keyword>
<dbReference type="Pfam" id="PF01546">
    <property type="entry name" value="Peptidase_M20"/>
    <property type="match status" value="1"/>
</dbReference>
<evidence type="ECO:0000256" key="3">
    <source>
        <dbReference type="ARBA" id="ARBA00022670"/>
    </source>
</evidence>
<gene>
    <name evidence="19" type="ORF">SAMN02910344_00022</name>
</gene>
<dbReference type="InterPro" id="IPR036264">
    <property type="entry name" value="Bact_exopeptidase_dim_dom"/>
</dbReference>
<evidence type="ECO:0000256" key="2">
    <source>
        <dbReference type="ARBA" id="ARBA00001947"/>
    </source>
</evidence>
<dbReference type="GO" id="GO:0006508">
    <property type="term" value="P:proteolysis"/>
    <property type="evidence" value="ECO:0007669"/>
    <property type="project" value="UniProtKB-KW"/>
</dbReference>
<keyword evidence="5" id="KW-0378">Hydrolase</keyword>
<dbReference type="InterPro" id="IPR001160">
    <property type="entry name" value="Peptidase_M20C"/>
</dbReference>
<evidence type="ECO:0000256" key="10">
    <source>
        <dbReference type="ARBA" id="ARBA00036421"/>
    </source>
</evidence>
<dbReference type="Gene3D" id="3.40.630.10">
    <property type="entry name" value="Zn peptidases"/>
    <property type="match status" value="2"/>
</dbReference>
<dbReference type="GO" id="GO:0070573">
    <property type="term" value="F:metallodipeptidase activity"/>
    <property type="evidence" value="ECO:0007669"/>
    <property type="project" value="TreeGrafter"/>
</dbReference>
<evidence type="ECO:0000313" key="19">
    <source>
        <dbReference type="EMBL" id="SFO96444.1"/>
    </source>
</evidence>
<dbReference type="GO" id="GO:0005829">
    <property type="term" value="C:cytosol"/>
    <property type="evidence" value="ECO:0007669"/>
    <property type="project" value="TreeGrafter"/>
</dbReference>
<evidence type="ECO:0000256" key="11">
    <source>
        <dbReference type="ARBA" id="ARBA00038976"/>
    </source>
</evidence>
<comment type="cofactor">
    <cofactor evidence="2">
        <name>Zn(2+)</name>
        <dbReference type="ChEBI" id="CHEBI:29105"/>
    </cofactor>
</comment>
<dbReference type="PANTHER" id="PTHR43501">
    <property type="entry name" value="CYTOSOL NON-SPECIFIC DIPEPTIDASE"/>
    <property type="match status" value="1"/>
</dbReference>
<evidence type="ECO:0000256" key="5">
    <source>
        <dbReference type="ARBA" id="ARBA00022801"/>
    </source>
</evidence>
<dbReference type="PANTHER" id="PTHR43501:SF1">
    <property type="entry name" value="CYTOSOL NON-SPECIFIC DIPEPTIDASE"/>
    <property type="match status" value="1"/>
</dbReference>
<dbReference type="EC" id="3.4.13.18" evidence="11"/>
<keyword evidence="3" id="KW-0645">Protease</keyword>
<evidence type="ECO:0000256" key="6">
    <source>
        <dbReference type="ARBA" id="ARBA00022833"/>
    </source>
</evidence>
<keyword evidence="7" id="KW-0224">Dipeptidase</keyword>
<proteinExistence type="inferred from homology"/>
<evidence type="ECO:0000256" key="12">
    <source>
        <dbReference type="ARBA" id="ARBA00044252"/>
    </source>
</evidence>
<sequence>MEKSLLETLSPTAVWTYFNQICQIPHTSGHEQNIGQFLLDTAEKLGLEATRNESGNVHIIKPASSGMENRPSVLLQAHMDMVGVKDTEKEFDFQKECVTPLITDDGFVTADGTTLGADNGIGMAIILAILNDASLRHPRIKALFTVSEETNMKGAVALTAEDIDCDTAINIDSEDIGEICIGCAGGSSYNIVYEPDIKAVPDTGFRALEIRMSNGLGGHSGIDIHKKRLNGGGAVLSLISSLRDEGFKVCISDFKAGTVRNSIPSEASAVLCIPEHLIGKSINSLQDMINRLQTKFSETDSNASFEVTRLDTLPTFMLTDEATDDVLKLKALNTKVTEYLDDGVTPLTSCNMGVARLENNRFHFELLARYATTEGKAGIEKKINDIVASGRAKITHYDCYTFWQPDFDSRLLKLASEEYRKLTGLDSVTTVIHAGLECGLFKTLNPKLDVISIGPDIYGAHSTKERVRISSVDTCYRWIQHILESI</sequence>
<dbReference type="SUPFAM" id="SSF53187">
    <property type="entry name" value="Zn-dependent exopeptidases"/>
    <property type="match status" value="1"/>
</dbReference>
<comment type="similarity">
    <text evidence="13">Belongs to the peptidase M20C family.</text>
</comment>
<dbReference type="NCBIfam" id="TIGR01893">
    <property type="entry name" value="aa-his-dipept"/>
    <property type="match status" value="1"/>
</dbReference>
<evidence type="ECO:0000256" key="7">
    <source>
        <dbReference type="ARBA" id="ARBA00022997"/>
    </source>
</evidence>
<evidence type="ECO:0000256" key="16">
    <source>
        <dbReference type="ARBA" id="ARBA00076004"/>
    </source>
</evidence>
<evidence type="ECO:0000256" key="15">
    <source>
        <dbReference type="ARBA" id="ARBA00075285"/>
    </source>
</evidence>
<evidence type="ECO:0000256" key="18">
    <source>
        <dbReference type="ARBA" id="ARBA00078074"/>
    </source>
</evidence>
<dbReference type="PIRSF" id="PIRSF016599">
    <property type="entry name" value="Xaa-His_dipept"/>
    <property type="match status" value="1"/>
</dbReference>
<evidence type="ECO:0000256" key="17">
    <source>
        <dbReference type="ARBA" id="ARBA00077688"/>
    </source>
</evidence>
<dbReference type="FunFam" id="3.40.630.10:FF:000015">
    <property type="entry name" value="Aminoacyl-histidine dipeptidase PepD"/>
    <property type="match status" value="1"/>
</dbReference>
<evidence type="ECO:0000256" key="4">
    <source>
        <dbReference type="ARBA" id="ARBA00022723"/>
    </source>
</evidence>
<dbReference type="EMBL" id="FOXF01000001">
    <property type="protein sequence ID" value="SFO96444.1"/>
    <property type="molecule type" value="Genomic_DNA"/>
</dbReference>
<dbReference type="SUPFAM" id="SSF55031">
    <property type="entry name" value="Bacterial exopeptidase dimerisation domain"/>
    <property type="match status" value="1"/>
</dbReference>
<protein>
    <recommendedName>
        <fullName evidence="14">Cytosol non-specific dipeptidase</fullName>
        <ecNumber evidence="11">3.4.13.18</ecNumber>
    </recommendedName>
    <alternativeName>
        <fullName evidence="17">Aminoacyl-histidine dipeptidase</fullName>
    </alternativeName>
    <alternativeName>
        <fullName evidence="16">Beta-alanyl-histidine dipeptidase</fullName>
    </alternativeName>
    <alternativeName>
        <fullName evidence="15">Carnosinase</fullName>
    </alternativeName>
    <alternativeName>
        <fullName evidence="12">Peptidase D</fullName>
    </alternativeName>
    <alternativeName>
        <fullName evidence="18">Xaa-His dipeptidase</fullName>
    </alternativeName>
</protein>
<evidence type="ECO:0000313" key="20">
    <source>
        <dbReference type="Proteomes" id="UP000243745"/>
    </source>
</evidence>
<organism evidence="19 20">
    <name type="scientific">Ruminobacter amylophilus</name>
    <dbReference type="NCBI Taxonomy" id="867"/>
    <lineage>
        <taxon>Bacteria</taxon>
        <taxon>Pseudomonadati</taxon>
        <taxon>Pseudomonadota</taxon>
        <taxon>Gammaproteobacteria</taxon>
        <taxon>Aeromonadales</taxon>
        <taxon>Succinivibrionaceae</taxon>
        <taxon>Ruminobacter</taxon>
    </lineage>
</organism>
<reference evidence="19 20" key="1">
    <citation type="submission" date="2016-10" db="EMBL/GenBank/DDBJ databases">
        <authorList>
            <person name="Varghese N."/>
            <person name="Submissions S."/>
        </authorList>
    </citation>
    <scope>NUCLEOTIDE SEQUENCE [LARGE SCALE GENOMIC DNA]</scope>
    <source>
        <strain evidence="19 20">DSM 1361</strain>
    </source>
</reference>
<evidence type="ECO:0000256" key="14">
    <source>
        <dbReference type="ARBA" id="ARBA00071271"/>
    </source>
</evidence>
<evidence type="ECO:0000256" key="8">
    <source>
        <dbReference type="ARBA" id="ARBA00023049"/>
    </source>
</evidence>
<keyword evidence="8" id="KW-0482">Metalloprotease</keyword>
<keyword evidence="20" id="KW-1185">Reference proteome</keyword>
<dbReference type="FunFam" id="3.40.630.10:FF:000018">
    <property type="entry name" value="Aminoacyl-histidine dipeptidase PepD"/>
    <property type="match status" value="1"/>
</dbReference>
<keyword evidence="6" id="KW-0862">Zinc</keyword>
<dbReference type="InterPro" id="IPR002933">
    <property type="entry name" value="Peptidase_M20"/>
</dbReference>
<dbReference type="GO" id="GO:0046872">
    <property type="term" value="F:metal ion binding"/>
    <property type="evidence" value="ECO:0007669"/>
    <property type="project" value="UniProtKB-KW"/>
</dbReference>
<dbReference type="AlphaFoldDB" id="A0A662ZH91"/>
<name>A0A662ZH91_9GAMM</name>
<evidence type="ECO:0000256" key="1">
    <source>
        <dbReference type="ARBA" id="ARBA00001941"/>
    </source>
</evidence>
<evidence type="ECO:0000256" key="9">
    <source>
        <dbReference type="ARBA" id="ARBA00023285"/>
    </source>
</evidence>
<dbReference type="RefSeq" id="WP_177178446.1">
    <property type="nucleotide sequence ID" value="NZ_FOXF01000001.1"/>
</dbReference>
<evidence type="ECO:0000256" key="13">
    <source>
        <dbReference type="ARBA" id="ARBA00061423"/>
    </source>
</evidence>
<comment type="catalytic activity">
    <reaction evidence="10">
        <text>Hydrolysis of dipeptides, preferentially hydrophobic dipeptides including prolyl amino acids.</text>
        <dbReference type="EC" id="3.4.13.18"/>
    </reaction>
</comment>
<comment type="cofactor">
    <cofactor evidence="1">
        <name>Co(2+)</name>
        <dbReference type="ChEBI" id="CHEBI:48828"/>
    </cofactor>
</comment>
<dbReference type="Proteomes" id="UP000243745">
    <property type="component" value="Unassembled WGS sequence"/>
</dbReference>
<dbReference type="PRINTS" id="PR00934">
    <property type="entry name" value="XHISDIPTASE"/>
</dbReference>
<keyword evidence="4" id="KW-0479">Metal-binding</keyword>
<accession>A0A662ZH91</accession>